<name>A0A2P8DGJ3_9ACTN</name>
<dbReference type="EMBL" id="PYGA01000012">
    <property type="protein sequence ID" value="PSK96318.1"/>
    <property type="molecule type" value="Genomic_DNA"/>
</dbReference>
<dbReference type="OrthoDB" id="5192809at2"/>
<dbReference type="AlphaFoldDB" id="A0A2P8DGJ3"/>
<dbReference type="RefSeq" id="WP_106584269.1">
    <property type="nucleotide sequence ID" value="NZ_PYGA01000012.1"/>
</dbReference>
<evidence type="ECO:0000313" key="2">
    <source>
        <dbReference type="Proteomes" id="UP000240542"/>
    </source>
</evidence>
<reference evidence="1 2" key="1">
    <citation type="submission" date="2018-03" db="EMBL/GenBank/DDBJ databases">
        <title>Genomic Encyclopedia of Archaeal and Bacterial Type Strains, Phase II (KMG-II): from individual species to whole genera.</title>
        <authorList>
            <person name="Goeker M."/>
        </authorList>
    </citation>
    <scope>NUCLEOTIDE SEQUENCE [LARGE SCALE GENOMIC DNA]</scope>
    <source>
        <strain evidence="1 2">DSM 45312</strain>
    </source>
</reference>
<dbReference type="Gene3D" id="3.40.50.1820">
    <property type="entry name" value="alpha/beta hydrolase"/>
    <property type="match status" value="1"/>
</dbReference>
<evidence type="ECO:0000313" key="1">
    <source>
        <dbReference type="EMBL" id="PSK96318.1"/>
    </source>
</evidence>
<evidence type="ECO:0008006" key="3">
    <source>
        <dbReference type="Google" id="ProtNLM"/>
    </source>
</evidence>
<dbReference type="Proteomes" id="UP000240542">
    <property type="component" value="Unassembled WGS sequence"/>
</dbReference>
<protein>
    <recommendedName>
        <fullName evidence="3">Alpha/beta hydrolase family protein</fullName>
    </recommendedName>
</protein>
<sequence length="210" mass="21168">MTPATPVLLHGPGRAASGWDAVAAELLRRGRSPLAPAIGDDDRPPYAARYVARASLEIAAAAPDTPLLLVAAAGAGPLLPPIAAAQRAARRPVAGYALVDALLPQPGGTDRAGLVAAQVPAGLPEEDGTAARPAAGGLAVAGAAAPRPPDFYTEALPPAPDWPDAPCRYLLTDPRFAACARLAGLRGWPVSDLVRTGGDPVALVDALLAE</sequence>
<comment type="caution">
    <text evidence="1">The sequence shown here is derived from an EMBL/GenBank/DDBJ whole genome shotgun (WGS) entry which is preliminary data.</text>
</comment>
<keyword evidence="2" id="KW-1185">Reference proteome</keyword>
<gene>
    <name evidence="1" type="ORF">CLV63_112203</name>
</gene>
<proteinExistence type="predicted"/>
<organism evidence="1 2">
    <name type="scientific">Murinocardiopsis flavida</name>
    <dbReference type="NCBI Taxonomy" id="645275"/>
    <lineage>
        <taxon>Bacteria</taxon>
        <taxon>Bacillati</taxon>
        <taxon>Actinomycetota</taxon>
        <taxon>Actinomycetes</taxon>
        <taxon>Streptosporangiales</taxon>
        <taxon>Nocardiopsidaceae</taxon>
        <taxon>Murinocardiopsis</taxon>
    </lineage>
</organism>
<dbReference type="InterPro" id="IPR029058">
    <property type="entry name" value="AB_hydrolase_fold"/>
</dbReference>
<accession>A0A2P8DGJ3</accession>